<comment type="caution">
    <text evidence="1">The sequence shown here is derived from an EMBL/GenBank/DDBJ whole genome shotgun (WGS) entry which is preliminary data.</text>
</comment>
<protein>
    <submittedName>
        <fullName evidence="1">Uncharacterized protein</fullName>
    </submittedName>
</protein>
<dbReference type="RefSeq" id="WP_117974711.1">
    <property type="nucleotide sequence ID" value="NZ_JANUJA010000001.1"/>
</dbReference>
<proteinExistence type="predicted"/>
<accession>A0A412B8T7</accession>
<evidence type="ECO:0000313" key="2">
    <source>
        <dbReference type="Proteomes" id="UP000283680"/>
    </source>
</evidence>
<name>A0A412B8T7_BACUN</name>
<reference evidence="1 2" key="1">
    <citation type="submission" date="2018-08" db="EMBL/GenBank/DDBJ databases">
        <title>A genome reference for cultivated species of the human gut microbiota.</title>
        <authorList>
            <person name="Zou Y."/>
            <person name="Xue W."/>
            <person name="Luo G."/>
        </authorList>
    </citation>
    <scope>NUCLEOTIDE SEQUENCE [LARGE SCALE GENOMIC DNA]</scope>
    <source>
        <strain evidence="1 2">AF28-11</strain>
    </source>
</reference>
<dbReference type="EMBL" id="QRTH01000008">
    <property type="protein sequence ID" value="RGQ49310.1"/>
    <property type="molecule type" value="Genomic_DNA"/>
</dbReference>
<evidence type="ECO:0000313" key="1">
    <source>
        <dbReference type="EMBL" id="RGQ49310.1"/>
    </source>
</evidence>
<sequence>MKNSKRNYYPFWRNNGAKKSVMPEGKVQLSMPKNPLEDLKWLPELVKSEDERLDIIERLGFPIIEQDAEGFVHVPLFPSQSKRDEALLQEFINGKWRFMIAACTMRKRFPDKRQETTTRGFDVERVDAALPEIRERLKCRVWKSWDLNENQFFSCEDDDLPAWQFKRIGWSIYPDIPYPEEGGDK</sequence>
<organism evidence="1 2">
    <name type="scientific">Bacteroides uniformis</name>
    <dbReference type="NCBI Taxonomy" id="820"/>
    <lineage>
        <taxon>Bacteria</taxon>
        <taxon>Pseudomonadati</taxon>
        <taxon>Bacteroidota</taxon>
        <taxon>Bacteroidia</taxon>
        <taxon>Bacteroidales</taxon>
        <taxon>Bacteroidaceae</taxon>
        <taxon>Bacteroides</taxon>
    </lineage>
</organism>
<dbReference type="AlphaFoldDB" id="A0A412B8T7"/>
<dbReference type="Proteomes" id="UP000283680">
    <property type="component" value="Unassembled WGS sequence"/>
</dbReference>
<gene>
    <name evidence="1" type="ORF">DWY92_15850</name>
</gene>